<dbReference type="Proteomes" id="UP001180515">
    <property type="component" value="Unassembled WGS sequence"/>
</dbReference>
<gene>
    <name evidence="3" type="ORF">P7G31_10325</name>
</gene>
<dbReference type="GO" id="GO:0005525">
    <property type="term" value="F:GTP binding"/>
    <property type="evidence" value="ECO:0007669"/>
    <property type="project" value="InterPro"/>
</dbReference>
<evidence type="ECO:0000259" key="1">
    <source>
        <dbReference type="Pfam" id="PF01926"/>
    </source>
</evidence>
<dbReference type="PANTHER" id="PTHR42714:SF6">
    <property type="entry name" value="TRANSLATION INITIATION FACTOR IF-2"/>
    <property type="match status" value="1"/>
</dbReference>
<evidence type="ECO:0000259" key="2">
    <source>
        <dbReference type="Pfam" id="PF18709"/>
    </source>
</evidence>
<dbReference type="Pfam" id="PF18709">
    <property type="entry name" value="DLP_helical"/>
    <property type="match status" value="1"/>
</dbReference>
<dbReference type="SUPFAM" id="SSF52540">
    <property type="entry name" value="P-loop containing nucleoside triphosphate hydrolases"/>
    <property type="match status" value="1"/>
</dbReference>
<dbReference type="PANTHER" id="PTHR42714">
    <property type="entry name" value="TRNA MODIFICATION GTPASE GTPBP3"/>
    <property type="match status" value="1"/>
</dbReference>
<dbReference type="EMBL" id="JARQAG010000023">
    <property type="protein sequence ID" value="MDT2732608.1"/>
    <property type="molecule type" value="Genomic_DNA"/>
</dbReference>
<dbReference type="GO" id="GO:0030488">
    <property type="term" value="P:tRNA methylation"/>
    <property type="evidence" value="ECO:0007669"/>
    <property type="project" value="TreeGrafter"/>
</dbReference>
<dbReference type="CDD" id="cd00882">
    <property type="entry name" value="Ras_like_GTPase"/>
    <property type="match status" value="1"/>
</dbReference>
<dbReference type="InterPro" id="IPR040576">
    <property type="entry name" value="DLP_helical"/>
</dbReference>
<dbReference type="InterPro" id="IPR006073">
    <property type="entry name" value="GTP-bd"/>
</dbReference>
<dbReference type="RefSeq" id="WP_311982353.1">
    <property type="nucleotide sequence ID" value="NZ_JARQAG010000023.1"/>
</dbReference>
<evidence type="ECO:0000313" key="4">
    <source>
        <dbReference type="Proteomes" id="UP001180515"/>
    </source>
</evidence>
<dbReference type="Gene3D" id="3.40.50.300">
    <property type="entry name" value="P-loop containing nucleotide triphosphate hydrolases"/>
    <property type="match status" value="1"/>
</dbReference>
<proteinExistence type="predicted"/>
<dbReference type="Pfam" id="PF01926">
    <property type="entry name" value="MMR_HSR1"/>
    <property type="match status" value="1"/>
</dbReference>
<comment type="caution">
    <text evidence="3">The sequence shown here is derived from an EMBL/GenBank/DDBJ whole genome shotgun (WGS) entry which is preliminary data.</text>
</comment>
<protein>
    <submittedName>
        <fullName evidence="3">50S ribosome-binding GTPase</fullName>
    </submittedName>
</protein>
<sequence length="562" mass="63536">MNDNIEFRIASLLPDIKRKVNDAKKALKKVGYDTKSISDDVFADEKPISIVFAGQYSAGKSSILKMLTGYPRIEIGVGITTQTAQKYDWNGINVVDTPGIHTTLRPDHDEISYEAIKESDLLIYVVTQELFDDYIGKNFRRLLIDYDKAGEMLLIVNKMADIGNTKANQEIKLQDLEKVTSPYKPSDLRTVFIDANSFLDSKTEEDLEIAQLLYERSNYETLIEELNDFIAEKGLTSRLTTVLYNVLDIVEKVIMENKLSSGDEDIDALEEQLYQKRRIIFDARRNLEVKVQSIVDSATSDIRSKGREVANSIYDYKNEEDANEAIAAAYAYVESISGKCTDDVITSIEELSGKLESELDDFYNTDFSKQLQFRLNNKYEKQNPQVMKIFKSDLFTQGGTRIVSNTVGDVGANGLKAFSGSNMHELVLNVGHFFGKSFKPWEAVKWVKGISMAGKALGIFGVVFSLGMQVKDDIDSDNREKEMRSNREKLRAGFNDAANELNNHFTKMLDDYVAKYYLSEINDIDSQIEKINSLKTEKSNELDVLESAAKEIKDEISVIHSI</sequence>
<accession>A0AAE4HZ29</accession>
<dbReference type="GO" id="GO:0002098">
    <property type="term" value="P:tRNA wobble uridine modification"/>
    <property type="evidence" value="ECO:0007669"/>
    <property type="project" value="TreeGrafter"/>
</dbReference>
<dbReference type="InterPro" id="IPR027417">
    <property type="entry name" value="P-loop_NTPase"/>
</dbReference>
<feature type="domain" description="Dynamin-like helical" evidence="2">
    <location>
        <begin position="348"/>
        <end position="535"/>
    </location>
</feature>
<feature type="domain" description="G" evidence="1">
    <location>
        <begin position="50"/>
        <end position="158"/>
    </location>
</feature>
<dbReference type="AlphaFoldDB" id="A0AAE4HZ29"/>
<dbReference type="GO" id="GO:0005737">
    <property type="term" value="C:cytoplasm"/>
    <property type="evidence" value="ECO:0007669"/>
    <property type="project" value="TreeGrafter"/>
</dbReference>
<organism evidence="3 4">
    <name type="scientific">Streptococcus parauberis</name>
    <dbReference type="NCBI Taxonomy" id="1348"/>
    <lineage>
        <taxon>Bacteria</taxon>
        <taxon>Bacillati</taxon>
        <taxon>Bacillota</taxon>
        <taxon>Bacilli</taxon>
        <taxon>Lactobacillales</taxon>
        <taxon>Streptococcaceae</taxon>
        <taxon>Streptococcus</taxon>
    </lineage>
</organism>
<evidence type="ECO:0000313" key="3">
    <source>
        <dbReference type="EMBL" id="MDT2732608.1"/>
    </source>
</evidence>
<name>A0AAE4HZ29_9STRE</name>
<reference evidence="3" key="1">
    <citation type="submission" date="2023-03" db="EMBL/GenBank/DDBJ databases">
        <authorList>
            <person name="Shen W."/>
            <person name="Cai J."/>
        </authorList>
    </citation>
    <scope>NUCLEOTIDE SEQUENCE</scope>
    <source>
        <strain evidence="3">P82-2</strain>
    </source>
</reference>